<feature type="transmembrane region" description="Helical" evidence="1">
    <location>
        <begin position="16"/>
        <end position="34"/>
    </location>
</feature>
<reference evidence="2" key="1">
    <citation type="journal article" date="2015" name="Nature">
        <title>Complex archaea that bridge the gap between prokaryotes and eukaryotes.</title>
        <authorList>
            <person name="Spang A."/>
            <person name="Saw J.H."/>
            <person name="Jorgensen S.L."/>
            <person name="Zaremba-Niedzwiedzka K."/>
            <person name="Martijn J."/>
            <person name="Lind A.E."/>
            <person name="van Eijk R."/>
            <person name="Schleper C."/>
            <person name="Guy L."/>
            <person name="Ettema T.J."/>
        </authorList>
    </citation>
    <scope>NUCLEOTIDE SEQUENCE</scope>
</reference>
<keyword evidence="1" id="KW-0472">Membrane</keyword>
<keyword evidence="1" id="KW-1133">Transmembrane helix</keyword>
<protein>
    <submittedName>
        <fullName evidence="2">Uncharacterized protein</fullName>
    </submittedName>
</protein>
<gene>
    <name evidence="2" type="ORF">LCGC14_2180420</name>
</gene>
<dbReference type="EMBL" id="LAZR01028341">
    <property type="protein sequence ID" value="KKL62915.1"/>
    <property type="molecule type" value="Genomic_DNA"/>
</dbReference>
<sequence length="40" mass="4319">CLIIIKEVRSMKGISVAKIIIIIAILGALAAWVVPRILGY</sequence>
<feature type="non-terminal residue" evidence="2">
    <location>
        <position position="1"/>
    </location>
</feature>
<accession>A0A0F9G010</accession>
<evidence type="ECO:0000256" key="1">
    <source>
        <dbReference type="SAM" id="Phobius"/>
    </source>
</evidence>
<proteinExistence type="predicted"/>
<comment type="caution">
    <text evidence="2">The sequence shown here is derived from an EMBL/GenBank/DDBJ whole genome shotgun (WGS) entry which is preliminary data.</text>
</comment>
<evidence type="ECO:0000313" key="2">
    <source>
        <dbReference type="EMBL" id="KKL62915.1"/>
    </source>
</evidence>
<keyword evidence="1" id="KW-0812">Transmembrane</keyword>
<dbReference type="AlphaFoldDB" id="A0A0F9G010"/>
<name>A0A0F9G010_9ZZZZ</name>
<organism evidence="2">
    <name type="scientific">marine sediment metagenome</name>
    <dbReference type="NCBI Taxonomy" id="412755"/>
    <lineage>
        <taxon>unclassified sequences</taxon>
        <taxon>metagenomes</taxon>
        <taxon>ecological metagenomes</taxon>
    </lineage>
</organism>